<dbReference type="AlphaFoldDB" id="A0A1I2EDE8"/>
<accession>A0A1I2EDE8</accession>
<dbReference type="RefSeq" id="WP_149758879.1">
    <property type="nucleotide sequence ID" value="NZ_FOMS01000022.1"/>
</dbReference>
<dbReference type="Pfam" id="PF00582">
    <property type="entry name" value="Usp"/>
    <property type="match status" value="1"/>
</dbReference>
<dbReference type="OrthoDB" id="9804721at2"/>
<organism evidence="2 3">
    <name type="scientific">Roseivivax sediminis</name>
    <dbReference type="NCBI Taxonomy" id="936889"/>
    <lineage>
        <taxon>Bacteria</taxon>
        <taxon>Pseudomonadati</taxon>
        <taxon>Pseudomonadota</taxon>
        <taxon>Alphaproteobacteria</taxon>
        <taxon>Rhodobacterales</taxon>
        <taxon>Roseobacteraceae</taxon>
        <taxon>Roseivivax</taxon>
    </lineage>
</organism>
<evidence type="ECO:0000313" key="3">
    <source>
        <dbReference type="Proteomes" id="UP000325289"/>
    </source>
</evidence>
<proteinExistence type="predicted"/>
<evidence type="ECO:0000313" key="2">
    <source>
        <dbReference type="EMBL" id="SFE91064.1"/>
    </source>
</evidence>
<dbReference type="Proteomes" id="UP000325289">
    <property type="component" value="Unassembled WGS sequence"/>
</dbReference>
<name>A0A1I2EDE8_9RHOB</name>
<evidence type="ECO:0000259" key="1">
    <source>
        <dbReference type="Pfam" id="PF00582"/>
    </source>
</evidence>
<protein>
    <submittedName>
        <fullName evidence="2">Universal stress protein family protein</fullName>
    </submittedName>
</protein>
<keyword evidence="3" id="KW-1185">Reference proteome</keyword>
<feature type="domain" description="UspA" evidence="1">
    <location>
        <begin position="163"/>
        <end position="273"/>
    </location>
</feature>
<dbReference type="Gene3D" id="3.40.50.12370">
    <property type="match status" value="1"/>
</dbReference>
<dbReference type="InterPro" id="IPR006016">
    <property type="entry name" value="UspA"/>
</dbReference>
<dbReference type="EMBL" id="FOMS01000022">
    <property type="protein sequence ID" value="SFE91064.1"/>
    <property type="molecule type" value="Genomic_DNA"/>
</dbReference>
<dbReference type="SUPFAM" id="SSF52402">
    <property type="entry name" value="Adenine nucleotide alpha hydrolases-like"/>
    <property type="match status" value="2"/>
</dbReference>
<sequence length="275" mass="29259">MSLETLAAVFTTIDPPDALAREAAVLARRRDAHLLGMAVTADPHAYPAFGTYMAAELMAEISRKQTRDAEAIREVFEAAVRAEDVRGEWRTLSSGAQTVAERILESGRGADMLVMARPEPDVPYRDDITEQVIRGLGHPVLMLPPGASLAELDGSAVIGWSQTREAARAAFDALLLLEPGAEVTLLNVGTRQNQAEGPMNDVAAGLARHGMSVTVTHRDPGAESAATVIRRVAEETGAAFIATGAFGHSRAYDFVIGAVTRALLADSTLPVMFSK</sequence>
<reference evidence="2 3" key="1">
    <citation type="submission" date="2016-10" db="EMBL/GenBank/DDBJ databases">
        <authorList>
            <person name="Varghese N."/>
            <person name="Submissions S."/>
        </authorList>
    </citation>
    <scope>NUCLEOTIDE SEQUENCE [LARGE SCALE GENOMIC DNA]</scope>
    <source>
        <strain evidence="3">YIM D21,KCTC 23444,ACCC 10710</strain>
    </source>
</reference>
<gene>
    <name evidence="2" type="ORF">SAMN04515678_12226</name>
</gene>